<dbReference type="Pfam" id="PF00781">
    <property type="entry name" value="DAGK_cat"/>
    <property type="match status" value="1"/>
</dbReference>
<evidence type="ECO:0000256" key="9">
    <source>
        <dbReference type="ARBA" id="ARBA00023098"/>
    </source>
</evidence>
<dbReference type="InterPro" id="IPR001206">
    <property type="entry name" value="Diacylglycerol_kinase_cat_dom"/>
</dbReference>
<reference evidence="13 14" key="2">
    <citation type="journal article" date="2014" name="Genome Announc.">
        <title>Complete Genome Sequence of Coprothermobacter proteolyticus DSM 5265.</title>
        <authorList>
            <person name="Alexiev A."/>
            <person name="Coil D.A."/>
            <person name="Badger J.H."/>
            <person name="Enticknap J."/>
            <person name="Ward N."/>
            <person name="Robb F.T."/>
            <person name="Eisen J.A."/>
        </authorList>
    </citation>
    <scope>NUCLEOTIDE SEQUENCE [LARGE SCALE GENOMIC DNA]</scope>
    <source>
        <strain evidence="14">ATCC 35245 / DSM 5265 / OCM 4 / BT</strain>
    </source>
</reference>
<keyword evidence="9" id="KW-0443">Lipid metabolism</keyword>
<evidence type="ECO:0000256" key="3">
    <source>
        <dbReference type="ARBA" id="ARBA00022679"/>
    </source>
</evidence>
<dbReference type="Pfam" id="PF19279">
    <property type="entry name" value="YegS_C"/>
    <property type="match status" value="1"/>
</dbReference>
<keyword evidence="8" id="KW-0460">Magnesium</keyword>
<sequence>MIKNIGIVLNPTAGRGKAGRIFPQVLSMLHEAGIKTLVEITEFPGQATELAVRLAKNGVDAVVSAGGDGTVNEVLNGLVQLDFPVPMGALGIGTGNDFLKSAGTAKDLTKQVDVIKLGQTRLIDLMRITYCDFEGKTAVRYSVNDFGVGFPAKVSFRVNNMKGALKGAWSYAAAVVTEIRLNKPVHLKLETPEGSFKGFYNMLFAMIGQYVGGGIKIAPMAVVDDGYMDVLFVEQLTRWETLKLLPKAFKGTHLPHPKVTHIKTRELSVNDTQELVYVQGEVIGFTPAHIELLHQKVPFLWPS</sequence>
<dbReference type="STRING" id="309798.COPRO5265_0094"/>
<reference evidence="14" key="1">
    <citation type="submission" date="2008-08" db="EMBL/GenBank/DDBJ databases">
        <title>The complete genome sequence of Coprothermobacter proteolyticus strain ATCC 5245 / DSM 5265 / BT.</title>
        <authorList>
            <person name="Dodson R.J."/>
            <person name="Durkin A.S."/>
            <person name="Wu M."/>
            <person name="Eisen J."/>
            <person name="Sutton G."/>
        </authorList>
    </citation>
    <scope>NUCLEOTIDE SEQUENCE [LARGE SCALE GENOMIC DNA]</scope>
    <source>
        <strain evidence="14">ATCC 35245 / DSM 5265 / OCM 4 / BT</strain>
    </source>
</reference>
<keyword evidence="14" id="KW-1185">Reference proteome</keyword>
<dbReference type="OrthoDB" id="142078at2"/>
<keyword evidence="10" id="KW-0594">Phospholipid biosynthesis</keyword>
<evidence type="ECO:0000313" key="14">
    <source>
        <dbReference type="Proteomes" id="UP000001732"/>
    </source>
</evidence>
<dbReference type="PANTHER" id="PTHR12358">
    <property type="entry name" value="SPHINGOSINE KINASE"/>
    <property type="match status" value="1"/>
</dbReference>
<dbReference type="EMBL" id="CP001145">
    <property type="protein sequence ID" value="ACI16965.1"/>
    <property type="molecule type" value="Genomic_DNA"/>
</dbReference>
<proteinExistence type="predicted"/>
<dbReference type="PANTHER" id="PTHR12358:SF106">
    <property type="entry name" value="LIPID KINASE YEGS"/>
    <property type="match status" value="1"/>
</dbReference>
<dbReference type="Gene3D" id="3.40.50.10330">
    <property type="entry name" value="Probable inorganic polyphosphate/atp-NAD kinase, domain 1"/>
    <property type="match status" value="1"/>
</dbReference>
<protein>
    <recommendedName>
        <fullName evidence="12">DAGKc domain-containing protein</fullName>
    </recommendedName>
</protein>
<keyword evidence="2" id="KW-0444">Lipid biosynthesis</keyword>
<evidence type="ECO:0000256" key="4">
    <source>
        <dbReference type="ARBA" id="ARBA00022723"/>
    </source>
</evidence>
<evidence type="ECO:0000256" key="6">
    <source>
        <dbReference type="ARBA" id="ARBA00022777"/>
    </source>
</evidence>
<keyword evidence="11" id="KW-1208">Phospholipid metabolism</keyword>
<dbReference type="InterPro" id="IPR050187">
    <property type="entry name" value="Lipid_Phosphate_FormReg"/>
</dbReference>
<dbReference type="PROSITE" id="PS50146">
    <property type="entry name" value="DAGK"/>
    <property type="match status" value="1"/>
</dbReference>
<comment type="cofactor">
    <cofactor evidence="1">
        <name>Mg(2+)</name>
        <dbReference type="ChEBI" id="CHEBI:18420"/>
    </cofactor>
</comment>
<dbReference type="InterPro" id="IPR016064">
    <property type="entry name" value="NAD/diacylglycerol_kinase_sf"/>
</dbReference>
<evidence type="ECO:0000256" key="2">
    <source>
        <dbReference type="ARBA" id="ARBA00022516"/>
    </source>
</evidence>
<evidence type="ECO:0000256" key="8">
    <source>
        <dbReference type="ARBA" id="ARBA00022842"/>
    </source>
</evidence>
<evidence type="ECO:0000259" key="12">
    <source>
        <dbReference type="PROSITE" id="PS50146"/>
    </source>
</evidence>
<evidence type="ECO:0000256" key="7">
    <source>
        <dbReference type="ARBA" id="ARBA00022840"/>
    </source>
</evidence>
<dbReference type="GO" id="GO:0005886">
    <property type="term" value="C:plasma membrane"/>
    <property type="evidence" value="ECO:0007669"/>
    <property type="project" value="TreeGrafter"/>
</dbReference>
<dbReference type="RefSeq" id="WP_012543617.1">
    <property type="nucleotide sequence ID" value="NC_011295.1"/>
</dbReference>
<dbReference type="GO" id="GO:0008654">
    <property type="term" value="P:phospholipid biosynthetic process"/>
    <property type="evidence" value="ECO:0007669"/>
    <property type="project" value="UniProtKB-KW"/>
</dbReference>
<dbReference type="AlphaFoldDB" id="B5Y6R8"/>
<evidence type="ECO:0000256" key="5">
    <source>
        <dbReference type="ARBA" id="ARBA00022741"/>
    </source>
</evidence>
<accession>B5Y6R8</accession>
<keyword evidence="7" id="KW-0067">ATP-binding</keyword>
<evidence type="ECO:0000256" key="10">
    <source>
        <dbReference type="ARBA" id="ARBA00023209"/>
    </source>
</evidence>
<dbReference type="HOGENOM" id="CLU_045532_0_0_9"/>
<keyword evidence="5" id="KW-0547">Nucleotide-binding</keyword>
<dbReference type="KEGG" id="cpo:COPRO5265_0094"/>
<feature type="domain" description="DAGKc" evidence="12">
    <location>
        <begin position="1"/>
        <end position="131"/>
    </location>
</feature>
<dbReference type="SMART" id="SM00046">
    <property type="entry name" value="DAGKc"/>
    <property type="match status" value="1"/>
</dbReference>
<dbReference type="GO" id="GO:0016301">
    <property type="term" value="F:kinase activity"/>
    <property type="evidence" value="ECO:0007669"/>
    <property type="project" value="UniProtKB-KW"/>
</dbReference>
<keyword evidence="6" id="KW-0418">Kinase</keyword>
<dbReference type="Gene3D" id="2.60.200.40">
    <property type="match status" value="1"/>
</dbReference>
<dbReference type="InterPro" id="IPR045540">
    <property type="entry name" value="YegS/DAGK_C"/>
</dbReference>
<dbReference type="GO" id="GO:0005524">
    <property type="term" value="F:ATP binding"/>
    <property type="evidence" value="ECO:0007669"/>
    <property type="project" value="UniProtKB-KW"/>
</dbReference>
<dbReference type="Proteomes" id="UP000001732">
    <property type="component" value="Chromosome"/>
</dbReference>
<evidence type="ECO:0000313" key="13">
    <source>
        <dbReference type="EMBL" id="ACI16965.1"/>
    </source>
</evidence>
<dbReference type="SUPFAM" id="SSF111331">
    <property type="entry name" value="NAD kinase/diacylglycerol kinase-like"/>
    <property type="match status" value="1"/>
</dbReference>
<dbReference type="eggNOG" id="COG1597">
    <property type="taxonomic scope" value="Bacteria"/>
</dbReference>
<keyword evidence="4" id="KW-0479">Metal-binding</keyword>
<evidence type="ECO:0000256" key="11">
    <source>
        <dbReference type="ARBA" id="ARBA00023264"/>
    </source>
</evidence>
<gene>
    <name evidence="13" type="ordered locus">COPRO5265_0094</name>
</gene>
<dbReference type="InterPro" id="IPR005218">
    <property type="entry name" value="Diacylglycerol/lipid_kinase"/>
</dbReference>
<dbReference type="NCBIfam" id="TIGR00147">
    <property type="entry name" value="YegS/Rv2252/BmrU family lipid kinase"/>
    <property type="match status" value="1"/>
</dbReference>
<organism evidence="13 14">
    <name type="scientific">Coprothermobacter proteolyticus (strain ATCC 35245 / DSM 5265 / OCM 4 / BT)</name>
    <dbReference type="NCBI Taxonomy" id="309798"/>
    <lineage>
        <taxon>Bacteria</taxon>
        <taxon>Pseudomonadati</taxon>
        <taxon>Coprothermobacterota</taxon>
        <taxon>Coprothermobacteria</taxon>
        <taxon>Coprothermobacterales</taxon>
        <taxon>Coprothermobacteraceae</taxon>
        <taxon>Coprothermobacter</taxon>
    </lineage>
</organism>
<dbReference type="GO" id="GO:0046872">
    <property type="term" value="F:metal ion binding"/>
    <property type="evidence" value="ECO:0007669"/>
    <property type="project" value="UniProtKB-KW"/>
</dbReference>
<evidence type="ECO:0000256" key="1">
    <source>
        <dbReference type="ARBA" id="ARBA00001946"/>
    </source>
</evidence>
<dbReference type="InterPro" id="IPR017438">
    <property type="entry name" value="ATP-NAD_kinase_N"/>
</dbReference>
<name>B5Y6R8_COPPD</name>
<keyword evidence="3" id="KW-0808">Transferase</keyword>